<evidence type="ECO:0000256" key="5">
    <source>
        <dbReference type="ARBA" id="ARBA00022840"/>
    </source>
</evidence>
<dbReference type="Proteomes" id="UP001156601">
    <property type="component" value="Unassembled WGS sequence"/>
</dbReference>
<accession>A0AA37T0Z7</accession>
<name>A0AA37T0Z7_9ALTE</name>
<reference evidence="7" key="1">
    <citation type="journal article" date="2014" name="Int. J. Syst. Evol. Microbiol.">
        <title>Complete genome sequence of Corynebacterium casei LMG S-19264T (=DSM 44701T), isolated from a smear-ripened cheese.</title>
        <authorList>
            <consortium name="US DOE Joint Genome Institute (JGI-PGF)"/>
            <person name="Walter F."/>
            <person name="Albersmeier A."/>
            <person name="Kalinowski J."/>
            <person name="Ruckert C."/>
        </authorList>
    </citation>
    <scope>NUCLEOTIDE SEQUENCE</scope>
    <source>
        <strain evidence="7">NBRC 110023</strain>
    </source>
</reference>
<evidence type="ECO:0000313" key="7">
    <source>
        <dbReference type="EMBL" id="GLR71621.1"/>
    </source>
</evidence>
<evidence type="ECO:0000313" key="8">
    <source>
        <dbReference type="Proteomes" id="UP001156601"/>
    </source>
</evidence>
<keyword evidence="5" id="KW-0067">ATP-binding</keyword>
<dbReference type="InterPro" id="IPR002575">
    <property type="entry name" value="Aminoglycoside_PTrfase"/>
</dbReference>
<dbReference type="EMBL" id="BSOT01000006">
    <property type="protein sequence ID" value="GLR71621.1"/>
    <property type="molecule type" value="Genomic_DNA"/>
</dbReference>
<evidence type="ECO:0000256" key="3">
    <source>
        <dbReference type="ARBA" id="ARBA00022741"/>
    </source>
</evidence>
<dbReference type="PANTHER" id="PTHR34273:SF2">
    <property type="entry name" value="METHYLTHIORIBOSE KINASE"/>
    <property type="match status" value="1"/>
</dbReference>
<dbReference type="GO" id="GO:0016301">
    <property type="term" value="F:kinase activity"/>
    <property type="evidence" value="ECO:0007669"/>
    <property type="project" value="UniProtKB-KW"/>
</dbReference>
<dbReference type="Gene3D" id="3.30.200.20">
    <property type="entry name" value="Phosphorylase Kinase, domain 1"/>
    <property type="match status" value="1"/>
</dbReference>
<protein>
    <submittedName>
        <fullName evidence="7">Methylthioribose kinase</fullName>
    </submittedName>
</protein>
<keyword evidence="4 7" id="KW-0418">Kinase</keyword>
<reference evidence="7" key="2">
    <citation type="submission" date="2023-01" db="EMBL/GenBank/DDBJ databases">
        <title>Draft genome sequence of Agaribacter marinus strain NBRC 110023.</title>
        <authorList>
            <person name="Sun Q."/>
            <person name="Mori K."/>
        </authorList>
    </citation>
    <scope>NUCLEOTIDE SEQUENCE</scope>
    <source>
        <strain evidence="7">NBRC 110023</strain>
    </source>
</reference>
<keyword evidence="3" id="KW-0547">Nucleotide-binding</keyword>
<dbReference type="RefSeq" id="WP_284217967.1">
    <property type="nucleotide sequence ID" value="NZ_BSOT01000006.1"/>
</dbReference>
<evidence type="ECO:0000256" key="4">
    <source>
        <dbReference type="ARBA" id="ARBA00022777"/>
    </source>
</evidence>
<dbReference type="AlphaFoldDB" id="A0AA37T0Z7"/>
<comment type="similarity">
    <text evidence="1">Belongs to the methylthioribose kinase family.</text>
</comment>
<keyword evidence="2" id="KW-0808">Transferase</keyword>
<dbReference type="InterPro" id="IPR011009">
    <property type="entry name" value="Kinase-like_dom_sf"/>
</dbReference>
<evidence type="ECO:0000256" key="2">
    <source>
        <dbReference type="ARBA" id="ARBA00022679"/>
    </source>
</evidence>
<sequence length="322" mass="36508">MKTLDLQTPLATLQAFLTALNWLQDENIQKVESPGEGNMNVLMRVVTDKRTFILKQSRAYVRKYPDVAAPIERIDAEHEFYLAIRGANIEAHTPRVLAYAPAHYLMMMEDLGAGEDMTQIYSECDVAVEDVTCLLTIMAHIHEQKAPEDFPLNLALRKLNHAHLFVLPYMLDNGFQLDDVQQGLQALSMPYKTDKTLQAIIDKLGQHYLSQGTTLLHGDYYPGSWMKAKGQLYIMDPEFCFVGAKEYDVGVMAAHLLMTTGEHTWLNTVCATYANKLDEQLVYQYAGMEILRRLIGLAQLPLKRTIEEKAVLLKLARELVMA</sequence>
<keyword evidence="8" id="KW-1185">Reference proteome</keyword>
<dbReference type="Gene3D" id="3.90.1200.10">
    <property type="match status" value="1"/>
</dbReference>
<evidence type="ECO:0000259" key="6">
    <source>
        <dbReference type="Pfam" id="PF01636"/>
    </source>
</evidence>
<dbReference type="GO" id="GO:0005524">
    <property type="term" value="F:ATP binding"/>
    <property type="evidence" value="ECO:0007669"/>
    <property type="project" value="UniProtKB-KW"/>
</dbReference>
<gene>
    <name evidence="7" type="primary">mtnK</name>
    <name evidence="7" type="ORF">GCM10007852_25290</name>
</gene>
<dbReference type="PANTHER" id="PTHR34273">
    <property type="entry name" value="METHYLTHIORIBOSE KINASE"/>
    <property type="match status" value="1"/>
</dbReference>
<dbReference type="Pfam" id="PF01636">
    <property type="entry name" value="APH"/>
    <property type="match status" value="1"/>
</dbReference>
<dbReference type="SUPFAM" id="SSF56112">
    <property type="entry name" value="Protein kinase-like (PK-like)"/>
    <property type="match status" value="1"/>
</dbReference>
<evidence type="ECO:0000256" key="1">
    <source>
        <dbReference type="ARBA" id="ARBA00010165"/>
    </source>
</evidence>
<feature type="domain" description="Aminoglycoside phosphotransferase" evidence="6">
    <location>
        <begin position="43"/>
        <end position="274"/>
    </location>
</feature>
<organism evidence="7 8">
    <name type="scientific">Agaribacter marinus</name>
    <dbReference type="NCBI Taxonomy" id="1431249"/>
    <lineage>
        <taxon>Bacteria</taxon>
        <taxon>Pseudomonadati</taxon>
        <taxon>Pseudomonadota</taxon>
        <taxon>Gammaproteobacteria</taxon>
        <taxon>Alteromonadales</taxon>
        <taxon>Alteromonadaceae</taxon>
        <taxon>Agaribacter</taxon>
    </lineage>
</organism>
<proteinExistence type="inferred from homology"/>
<comment type="caution">
    <text evidence="7">The sequence shown here is derived from an EMBL/GenBank/DDBJ whole genome shotgun (WGS) entry which is preliminary data.</text>
</comment>